<reference evidence="1" key="1">
    <citation type="submission" date="2024-07" db="EMBL/GenBank/DDBJ databases">
        <authorList>
            <person name="Bringhurst R.M."/>
            <person name="Homer T.E."/>
        </authorList>
    </citation>
    <scope>NUCLEOTIDE SEQUENCE</scope>
</reference>
<name>A0AB39CD78_9VIRU</name>
<protein>
    <submittedName>
        <fullName evidence="1">Uncharacterized protein</fullName>
    </submittedName>
</protein>
<accession>A0AB39CD78</accession>
<sequence>MDTKTHKFNHRILDHLNTGFNVYSPAIQWAIKNTLNERGDEVLIIPMINPAMLSFEYTINYKDATVTCEMFMAGIEGAVMSNTKKLPCTEGGPVVIESVMGTVRRIEEERPEQARIGAAAGVVQVLEDLCCQHLQYQIDKIKNRAYENNLWADRYQLTYKED</sequence>
<dbReference type="EMBL" id="PQ015378">
    <property type="protein sequence ID" value="XDJ14785.1"/>
    <property type="molecule type" value="Genomic_DNA"/>
</dbReference>
<proteinExistence type="predicted"/>
<evidence type="ECO:0000313" key="1">
    <source>
        <dbReference type="EMBL" id="XDJ14785.1"/>
    </source>
</evidence>
<organism evidence="1">
    <name type="scientific">Pseudomonas phage RVTF4</name>
    <dbReference type="NCBI Taxonomy" id="3236931"/>
    <lineage>
        <taxon>Viruses</taxon>
    </lineage>
</organism>